<keyword evidence="2" id="KW-1185">Reference proteome</keyword>
<protein>
    <submittedName>
        <fullName evidence="1">Uncharacterized protein</fullName>
    </submittedName>
</protein>
<proteinExistence type="predicted"/>
<dbReference type="OrthoDB" id="1049190at2"/>
<name>A0A1H5I3G3_9FLAO</name>
<dbReference type="Proteomes" id="UP000199448">
    <property type="component" value="Unassembled WGS sequence"/>
</dbReference>
<dbReference type="AlphaFoldDB" id="A0A1H5I3G3"/>
<evidence type="ECO:0000313" key="2">
    <source>
        <dbReference type="Proteomes" id="UP000199448"/>
    </source>
</evidence>
<evidence type="ECO:0000313" key="1">
    <source>
        <dbReference type="EMBL" id="SEE34735.1"/>
    </source>
</evidence>
<accession>A0A1H5I3G3</accession>
<dbReference type="RefSeq" id="WP_093111061.1">
    <property type="nucleotide sequence ID" value="NZ_FNGG01000001.1"/>
</dbReference>
<gene>
    <name evidence="1" type="ORF">SAMN04488034_101317</name>
</gene>
<reference evidence="1 2" key="1">
    <citation type="submission" date="2016-10" db="EMBL/GenBank/DDBJ databases">
        <authorList>
            <person name="de Groot N.N."/>
        </authorList>
    </citation>
    <scope>NUCLEOTIDE SEQUENCE [LARGE SCALE GENOMIC DNA]</scope>
    <source>
        <strain evidence="1 2">DSM 23553</strain>
    </source>
</reference>
<sequence>MMIKIIHIISVAFLFINTFSVLAQEKNGNLSDYDRIGIAPYISDQVEYLPAGAKSNLQSKLRQIISMNGFGNASYNTRFILTPNIQVTGKSIVAGAPPRVAVNLDVQLFVGDGFEGTKFGSTTISVKGVGANENKAYINALKQIGNQNPQVSRLISSAKQQILNYYNTQCDFILKEAEVAAAQNDFDRSLFILSGIPNINSECYQKATTLIGPVYQQKIDKDCKVNLQNARNIWNASQDYEGALNAVHYLSAIEPSSDCFKEAQRFSNQIGQRVRQIDDREWNFVLKAQDLQEQKIEAARAVGIAYGSNQPQTMTYNLRGWW</sequence>
<dbReference type="STRING" id="390640.SAMN04488034_101317"/>
<dbReference type="EMBL" id="FNUG01000001">
    <property type="protein sequence ID" value="SEE34735.1"/>
    <property type="molecule type" value="Genomic_DNA"/>
</dbReference>
<organism evidence="1 2">
    <name type="scientific">Salinimicrobium catena</name>
    <dbReference type="NCBI Taxonomy" id="390640"/>
    <lineage>
        <taxon>Bacteria</taxon>
        <taxon>Pseudomonadati</taxon>
        <taxon>Bacteroidota</taxon>
        <taxon>Flavobacteriia</taxon>
        <taxon>Flavobacteriales</taxon>
        <taxon>Flavobacteriaceae</taxon>
        <taxon>Salinimicrobium</taxon>
    </lineage>
</organism>